<gene>
    <name evidence="1" type="ORF">C435_11350</name>
</gene>
<keyword evidence="2" id="KW-1185">Reference proteome</keyword>
<evidence type="ECO:0000313" key="1">
    <source>
        <dbReference type="EMBL" id="EMA17293.1"/>
    </source>
</evidence>
<protein>
    <submittedName>
        <fullName evidence="1">Uncharacterized protein</fullName>
    </submittedName>
</protein>
<dbReference type="RefSeq" id="WP_007189255.1">
    <property type="nucleotide sequence ID" value="NZ_AOLS01000061.1"/>
</dbReference>
<dbReference type="PATRIC" id="fig|662475.6.peg.2218"/>
<organism evidence="1 2">
    <name type="scientific">Haloarcula marismortui ATCC 33799</name>
    <dbReference type="NCBI Taxonomy" id="662475"/>
    <lineage>
        <taxon>Archaea</taxon>
        <taxon>Methanobacteriati</taxon>
        <taxon>Methanobacteriota</taxon>
        <taxon>Stenosarchaea group</taxon>
        <taxon>Halobacteria</taxon>
        <taxon>Halobacteriales</taxon>
        <taxon>Haloarculaceae</taxon>
        <taxon>Haloarcula</taxon>
    </lineage>
</organism>
<accession>M0K901</accession>
<dbReference type="Proteomes" id="UP000011687">
    <property type="component" value="Unassembled WGS sequence"/>
</dbReference>
<proteinExistence type="predicted"/>
<dbReference type="EMBL" id="AOLS01000061">
    <property type="protein sequence ID" value="EMA17293.1"/>
    <property type="molecule type" value="Genomic_DNA"/>
</dbReference>
<name>M0K901_9EURY</name>
<sequence>MDASLASFGAGETEPTGGLVGVANAAYLTEPPERENIKGWEPASTEYGLVTHRVESKYSGGDSHSAATHEVRWVSGGDLSEYVERYGDTLRSIPKTYSGFSGGSFDPYVGCVDGLIEDDYAYGINGTSVERALRTLNDNGRYQASKYHIITAGEHPWILTGPKGVVLCSLTPVERTDRNAQTSPVEFAETTIDVEEDNPIVVRALKRVEAYLAGEAPVGASSNDIHSTDRMPLTFAIHEDVPTSTKLGGTDEHMFNTEDGDGGVTISIAREDLEDLGKMAVSPNALPGVPAEEAVTSPSGTKVTIDYTPEQSIGEFCEDGLVVGYSFEWQTFEYSPEEVATLTTYYLELPDGDVDALFSPSISRSQTKVTTTSPHY</sequence>
<dbReference type="AlphaFoldDB" id="M0K901"/>
<reference evidence="1 2" key="1">
    <citation type="journal article" date="2014" name="PLoS Genet.">
        <title>Phylogenetically driven sequencing of extremely halophilic archaea reveals strategies for static and dynamic osmo-response.</title>
        <authorList>
            <person name="Becker E.A."/>
            <person name="Seitzer P.M."/>
            <person name="Tritt A."/>
            <person name="Larsen D."/>
            <person name="Krusor M."/>
            <person name="Yao A.I."/>
            <person name="Wu D."/>
            <person name="Madern D."/>
            <person name="Eisen J.A."/>
            <person name="Darling A.E."/>
            <person name="Facciotti M.T."/>
        </authorList>
    </citation>
    <scope>NUCLEOTIDE SEQUENCE [LARGE SCALE GENOMIC DNA]</scope>
    <source>
        <strain evidence="1 2">ATCC 33799</strain>
    </source>
</reference>
<evidence type="ECO:0000313" key="2">
    <source>
        <dbReference type="Proteomes" id="UP000011687"/>
    </source>
</evidence>
<comment type="caution">
    <text evidence="1">The sequence shown here is derived from an EMBL/GenBank/DDBJ whole genome shotgun (WGS) entry which is preliminary data.</text>
</comment>